<dbReference type="EMBL" id="CM043022">
    <property type="protein sequence ID" value="KAI4457270.1"/>
    <property type="molecule type" value="Genomic_DNA"/>
</dbReference>
<sequence length="1812" mass="211472">MYCYRTDCEDYCNFSMFWMIFTKVTISGMSNYPEIEWSWQIITTVTMLLAFFFVMLLTMCSLIIEGIEDICDRHRFKEYVANEMIRLKDFNLPSYLIDELRSTAKLTWEKCGGFNENQNFLRFNPLVMNTEILLSISWSVFSHSSLFRDEPLKYLRYLTPMVRHCFCMPGEFIFKKNEIKNKMVYVVSGTIQLLSEDDGESPILSFCNGTCIGESTLIYRYKSKNHVCCKTFCELHIIEEKDFMKAATYYPELYQHCKEVILKRYRNSMRQKQLSKYAKTISLLSTRTKDTYTILWLKNTLHKLMSNDKEATARHEMQNIYLQHAIDTGIYHKLLFCADYLDLLAIQERHEVEKDTVFVKTSFPCILQPNSLIVYVNDMFIIASTIIVSFLLPYMCFVPEDIPDLSYTIVTAVTFQNLLDIYVQLSTGINTRHGMISKVTSIAALKLRDVAFWCDIISCIPVEVFSAVFVQDMDHQNSARLRLNRLTKLYRMYTFFQKWEQKLNVNTVVVRYIKFGWIHLYCIYFVSCIFMGHYPDKSMTSVVFRAVQFVTTVGLIDKDLYGEPILYLGLDLLFFTIKLIMYSQIASAFAMMNYRKMQKKITCTDILDKLKIHNISEKYNQRAARFLSTQNLYKIFVKGREGYFYTAEMNKYLQDDIREFLLSDLLSSHVFFQLLPNDCIKDVCSIMIPLTLPSNEVIIYAGDMSSKVYIVWCGKFTTYDANSEHIKVIRGDRVVNLVPAIFKSSAALSYVTVTDCRLIYFDINEFKQVLTKYPKYLNIFNATVSNCGDIANDLKQYAKEQAITDLTPLLRIREKSFYFFGFNQKVDSFEEFDYYLPFDHLYPFSFIRTLLMRVTIMPNGLFIRIWESFRCVFAVSTCLLVFTRPVNSLSLEFVIAFLDVTAFADIYVRLHVCYYNEKGLLVKHPQMTALHYLTNGFLIDFLGAFPFRYILSNGSSASSTVFIIHMNCLLQLHRYFQFFSELADNSISLPSKAFTIIFLPIFLIVVNCLSTIFIRLHCYIHPDVRATVNYTKGIYCKNISILSVSPFTKPIDPWRAHLYGAYIFASLLSTTGWQGFVIEDHMSEVIMTVFSFIGLYVTILFTAYVVNFHVLRYGSMLEYQDQMRFLKRFMKRVKVSKKLRNYAINNCEKYWGYCQGPLLSNIIEPLFNTLKLDILYDCYGIKAYQNSIFEHKNKNFYRNMLNFGVTRFVLKDEYIYSVNDLMRSTIILLDGVIDVIGPDGLQITTLYPGSLLGNLEGHTFHRAGQTYIAATHTELFTIPSLQFYKLLTFYPEMEDDFYSLKSVNISYIKSEIESYYVVDRNKSKAASTSIFEHIFNPHSRGVRIFEVIILIVPCYLGLIIDFYQLGAGDTSPYVLACQYLCDILYATDYLLRNRIAYEDDKGVMITDKRKISKRNNNQKLTNALSLISLVPLEVVFLVVPSDVRTVHYTFFRINRVLRIIWVVNKYGQLKRRLNVNMVTVRTFSIILWVALYIAGTAALMSIISCSTSMNMHPETPSCTVLFNANSRNKTALYTRWIYISTNSLTLCSQHVFYPENAVIIALFTIVILVGYQLYATVIGEMFETFFGRYLCKYMYHSVIRRVKYFMRGADLTTSLQGRVYYYMSALWLYHDGILNPELLSHRPTYLRDAILNDVFFEKMREHPLFKQCHPHCLRQIIQKFRFRPFFEGDYIQLEHIRDGRMYMLIYGKVAILTNVDKNVHERIAVLEGGTHFFGVLAGFYPRTGHQYTYRSLAINTYVAYLERDDWIYILKFFPASKNSGNADSFRKLQKNEASKEQQSPRVAIVIQVEYNA</sequence>
<protein>
    <submittedName>
        <fullName evidence="1">Cyclic nucleotide-gated cation channel subunit a</fullName>
    </submittedName>
</protein>
<dbReference type="Proteomes" id="UP001056778">
    <property type="component" value="Chromosome 8"/>
</dbReference>
<proteinExistence type="predicted"/>
<name>A0ACB9SPX8_HOLOL</name>
<evidence type="ECO:0000313" key="1">
    <source>
        <dbReference type="EMBL" id="KAI4457270.1"/>
    </source>
</evidence>
<reference evidence="1" key="1">
    <citation type="submission" date="2022-04" db="EMBL/GenBank/DDBJ databases">
        <title>Chromosome-scale genome assembly of Holotrichia oblita Faldermann.</title>
        <authorList>
            <person name="Rongchong L."/>
        </authorList>
    </citation>
    <scope>NUCLEOTIDE SEQUENCE</scope>
    <source>
        <strain evidence="1">81SQS9</strain>
    </source>
</reference>
<evidence type="ECO:0000313" key="2">
    <source>
        <dbReference type="Proteomes" id="UP001056778"/>
    </source>
</evidence>
<comment type="caution">
    <text evidence="1">The sequence shown here is derived from an EMBL/GenBank/DDBJ whole genome shotgun (WGS) entry which is preliminary data.</text>
</comment>
<accession>A0ACB9SPX8</accession>
<gene>
    <name evidence="1" type="ORF">MML48_8g00019010</name>
</gene>
<organism evidence="1 2">
    <name type="scientific">Holotrichia oblita</name>
    <name type="common">Chafer beetle</name>
    <dbReference type="NCBI Taxonomy" id="644536"/>
    <lineage>
        <taxon>Eukaryota</taxon>
        <taxon>Metazoa</taxon>
        <taxon>Ecdysozoa</taxon>
        <taxon>Arthropoda</taxon>
        <taxon>Hexapoda</taxon>
        <taxon>Insecta</taxon>
        <taxon>Pterygota</taxon>
        <taxon>Neoptera</taxon>
        <taxon>Endopterygota</taxon>
        <taxon>Coleoptera</taxon>
        <taxon>Polyphaga</taxon>
        <taxon>Scarabaeiformia</taxon>
        <taxon>Scarabaeidae</taxon>
        <taxon>Melolonthinae</taxon>
        <taxon>Holotrichia</taxon>
    </lineage>
</organism>
<keyword evidence="2" id="KW-1185">Reference proteome</keyword>